<evidence type="ECO:0000313" key="1">
    <source>
        <dbReference type="EMBL" id="MCK9801390.1"/>
    </source>
</evidence>
<dbReference type="EMBL" id="JALQCW010000085">
    <property type="protein sequence ID" value="MCK9801390.1"/>
    <property type="molecule type" value="Genomic_DNA"/>
</dbReference>
<protein>
    <submittedName>
        <fullName evidence="1">Alginate export family protein</fullName>
    </submittedName>
</protein>
<reference evidence="1 2" key="2">
    <citation type="journal article" date="2023" name="Plant Pathol.">
        <title>Dismantling and reorganizing Pseudomonas marginalis sensu#lato.</title>
        <authorList>
            <person name="Sawada H."/>
            <person name="Fujikawa T."/>
            <person name="Satou M."/>
        </authorList>
    </citation>
    <scope>NUCLEOTIDE SEQUENCE [LARGE SCALE GENOMIC DNA]</scope>
    <source>
        <strain evidence="1 2">MAFF 302030</strain>
    </source>
</reference>
<reference evidence="1 2" key="1">
    <citation type="journal article" date="2022" name="Int. J. Syst. Evol. Microbiol.">
        <title>Pseudomonas aegrilactucae sp. nov. and Pseudomonas morbosilactucae sp. nov., pathogens causing bacterial rot of lettuce in Japan.</title>
        <authorList>
            <person name="Sawada H."/>
            <person name="Fujikawa T."/>
            <person name="Satou M."/>
        </authorList>
    </citation>
    <scope>NUCLEOTIDE SEQUENCE [LARGE SCALE GENOMIC DNA]</scope>
    <source>
        <strain evidence="1 2">MAFF 302030</strain>
    </source>
</reference>
<gene>
    <name evidence="1" type="ORF">M1B34_27905</name>
</gene>
<dbReference type="AlphaFoldDB" id="A0A9X1Z079"/>
<dbReference type="RefSeq" id="WP_268266824.1">
    <property type="nucleotide sequence ID" value="NZ_JALQCW010000085.1"/>
</dbReference>
<accession>A0A9X1Z079</accession>
<name>A0A9X1Z079_9PSED</name>
<sequence length="424" mass="46410">MNGAPVEAYELYNQNGSKLDADLEAVFGAMHSKKNYSLLGTQSAGSSSWREGYVKYGLRGSQGLDNKGTVYGAFSMVSSGTWGDGDAGGFTEGTERRTAVEDAYLGWRSDTLFPTLGENGIDISFGSQKVVVGDGFLINGDAVSLGDVDLGQDFNRGGAFYIAPRKAFDHTAVLRLGGDKGWRGDLMWLRSDNPAQAETELSVATLEHIAEPGTLGLTYIRTSDINEHFATPAQLTREGMETMSLRGRGSLGVKNLDLSFEYATQDQEKKRENAWYLEGSWNFADAIWNPTVTYRFSRFSEKFDPLFYGMSRGYGTWYQGEVASNFAGPLNSNTRVHHVGLKANPLEALTIGALYFDFNSIDKNLGNFDGRELDFYAEWRVNEHVSISPVVGLFKPERASSDGGSQLGGNGTNVYTQLIVATVF</sequence>
<dbReference type="Proteomes" id="UP001155059">
    <property type="component" value="Unassembled WGS sequence"/>
</dbReference>
<proteinExistence type="predicted"/>
<evidence type="ECO:0000313" key="2">
    <source>
        <dbReference type="Proteomes" id="UP001155059"/>
    </source>
</evidence>
<comment type="caution">
    <text evidence="1">The sequence shown here is derived from an EMBL/GenBank/DDBJ whole genome shotgun (WGS) entry which is preliminary data.</text>
</comment>
<organism evidence="1 2">
    <name type="scientific">Pseudomonas morbosilactucae</name>
    <dbReference type="NCBI Taxonomy" id="2938197"/>
    <lineage>
        <taxon>Bacteria</taxon>
        <taxon>Pseudomonadati</taxon>
        <taxon>Pseudomonadota</taxon>
        <taxon>Gammaproteobacteria</taxon>
        <taxon>Pseudomonadales</taxon>
        <taxon>Pseudomonadaceae</taxon>
        <taxon>Pseudomonas</taxon>
    </lineage>
</organism>